<proteinExistence type="predicted"/>
<comment type="caution">
    <text evidence="2">The sequence shown here is derived from an EMBL/GenBank/DDBJ whole genome shotgun (WGS) entry which is preliminary data.</text>
</comment>
<reference evidence="3" key="1">
    <citation type="journal article" date="2017" name="Genome Announc.">
        <title>Draft Genome Sequence of Terrimicrobium sacchariphilum NM-5T, a Facultative Anaerobic Soil Bacterium of the Class Spartobacteria.</title>
        <authorList>
            <person name="Qiu Y.L."/>
            <person name="Tourlousse D.M."/>
            <person name="Matsuura N."/>
            <person name="Ohashi A."/>
            <person name="Sekiguchi Y."/>
        </authorList>
    </citation>
    <scope>NUCLEOTIDE SEQUENCE [LARGE SCALE GENOMIC DNA]</scope>
    <source>
        <strain evidence="3">NM-5</strain>
    </source>
</reference>
<organism evidence="2 3">
    <name type="scientific">Terrimicrobium sacchariphilum</name>
    <dbReference type="NCBI Taxonomy" id="690879"/>
    <lineage>
        <taxon>Bacteria</taxon>
        <taxon>Pseudomonadati</taxon>
        <taxon>Verrucomicrobiota</taxon>
        <taxon>Terrimicrobiia</taxon>
        <taxon>Terrimicrobiales</taxon>
        <taxon>Terrimicrobiaceae</taxon>
        <taxon>Terrimicrobium</taxon>
    </lineage>
</organism>
<dbReference type="EMBL" id="BDCO01000002">
    <property type="protein sequence ID" value="GAT34530.1"/>
    <property type="molecule type" value="Genomic_DNA"/>
</dbReference>
<dbReference type="Proteomes" id="UP000076023">
    <property type="component" value="Unassembled WGS sequence"/>
</dbReference>
<feature type="region of interest" description="Disordered" evidence="1">
    <location>
        <begin position="1"/>
        <end position="32"/>
    </location>
</feature>
<sequence length="68" mass="7667">MKNTPNVYLRGSNRVGSPTSLTPEKDRATHLSRHRVSPLSVLTFPNLESRSIVGYARFVEPAVWEDDI</sequence>
<dbReference type="AlphaFoldDB" id="A0A146GAQ9"/>
<accession>A0A146GAQ9</accession>
<dbReference type="OrthoDB" id="9853069at2"/>
<dbReference type="RefSeq" id="WP_075080151.1">
    <property type="nucleotide sequence ID" value="NZ_BDCO01000002.1"/>
</dbReference>
<dbReference type="InParanoid" id="A0A146GAQ9"/>
<protein>
    <submittedName>
        <fullName evidence="2">Uncharacterized protein</fullName>
    </submittedName>
</protein>
<gene>
    <name evidence="2" type="ORF">TSACC_22955</name>
</gene>
<keyword evidence="3" id="KW-1185">Reference proteome</keyword>
<evidence type="ECO:0000256" key="1">
    <source>
        <dbReference type="SAM" id="MobiDB-lite"/>
    </source>
</evidence>
<evidence type="ECO:0000313" key="2">
    <source>
        <dbReference type="EMBL" id="GAT34530.1"/>
    </source>
</evidence>
<name>A0A146GAQ9_TERSA</name>
<evidence type="ECO:0000313" key="3">
    <source>
        <dbReference type="Proteomes" id="UP000076023"/>
    </source>
</evidence>